<keyword evidence="5" id="KW-0325">Glycoprotein</keyword>
<dbReference type="InterPro" id="IPR029058">
    <property type="entry name" value="AB_hydrolase_fold"/>
</dbReference>
<dbReference type="InterPro" id="IPR001563">
    <property type="entry name" value="Peptidase_S10"/>
</dbReference>
<dbReference type="EMBL" id="KV454436">
    <property type="protein sequence ID" value="ODQ78231.1"/>
    <property type="molecule type" value="Genomic_DNA"/>
</dbReference>
<gene>
    <name evidence="6" type="ORF">BABINDRAFT_88731</name>
</gene>
<keyword evidence="2" id="KW-0121">Carboxypeptidase</keyword>
<dbReference type="Gene3D" id="3.40.50.1820">
    <property type="entry name" value="alpha/beta hydrolase"/>
    <property type="match status" value="1"/>
</dbReference>
<keyword evidence="4" id="KW-0378">Hydrolase</keyword>
<evidence type="ECO:0000313" key="7">
    <source>
        <dbReference type="Proteomes" id="UP000094336"/>
    </source>
</evidence>
<evidence type="ECO:0000256" key="2">
    <source>
        <dbReference type="ARBA" id="ARBA00022645"/>
    </source>
</evidence>
<dbReference type="Pfam" id="PF00450">
    <property type="entry name" value="Peptidase_S10"/>
    <property type="match status" value="1"/>
</dbReference>
<dbReference type="SUPFAM" id="SSF53474">
    <property type="entry name" value="alpha/beta-Hydrolases"/>
    <property type="match status" value="1"/>
</dbReference>
<name>A0A1E3QKM0_9ASCO</name>
<accession>A0A1E3QKM0</accession>
<sequence>MAGPLFGPGSVSIGPNLKSVCNLRSWNSNACVTFLDRPVGVGYSYLDLTSMLIDNGIFDALILYSSYQIMACGKGRYNFQLHLPFPLKLVLYPENTHRQGPLLVPFLSS</sequence>
<proteinExistence type="inferred from homology"/>
<keyword evidence="3" id="KW-0645">Protease</keyword>
<dbReference type="GeneID" id="30150721"/>
<dbReference type="GO" id="GO:0006508">
    <property type="term" value="P:proteolysis"/>
    <property type="evidence" value="ECO:0007669"/>
    <property type="project" value="UniProtKB-KW"/>
</dbReference>
<evidence type="ECO:0000256" key="3">
    <source>
        <dbReference type="ARBA" id="ARBA00022670"/>
    </source>
</evidence>
<evidence type="ECO:0000256" key="4">
    <source>
        <dbReference type="ARBA" id="ARBA00022801"/>
    </source>
</evidence>
<reference evidence="7" key="1">
    <citation type="submission" date="2016-05" db="EMBL/GenBank/DDBJ databases">
        <title>Comparative genomics of biotechnologically important yeasts.</title>
        <authorList>
            <consortium name="DOE Joint Genome Institute"/>
            <person name="Riley R."/>
            <person name="Haridas S."/>
            <person name="Wolfe K.H."/>
            <person name="Lopes M.R."/>
            <person name="Hittinger C.T."/>
            <person name="Goker M."/>
            <person name="Salamov A."/>
            <person name="Wisecaver J."/>
            <person name="Long T.M."/>
            <person name="Aerts A.L."/>
            <person name="Barry K."/>
            <person name="Choi C."/>
            <person name="Clum A."/>
            <person name="Coughlan A.Y."/>
            <person name="Deshpande S."/>
            <person name="Douglass A.P."/>
            <person name="Hanson S.J."/>
            <person name="Klenk H.-P."/>
            <person name="Labutti K."/>
            <person name="Lapidus A."/>
            <person name="Lindquist E."/>
            <person name="Lipzen A."/>
            <person name="Meier-Kolthoff J.P."/>
            <person name="Ohm R.A."/>
            <person name="Otillar R.P."/>
            <person name="Pangilinan J."/>
            <person name="Peng Y."/>
            <person name="Rokas A."/>
            <person name="Rosa C.A."/>
            <person name="Scheuner C."/>
            <person name="Sibirny A.A."/>
            <person name="Slot J.C."/>
            <person name="Stielow J.B."/>
            <person name="Sun H."/>
            <person name="Kurtzman C.P."/>
            <person name="Blackwell M."/>
            <person name="Grigoriev I.V."/>
            <person name="Jeffries T.W."/>
        </authorList>
    </citation>
    <scope>NUCLEOTIDE SEQUENCE [LARGE SCALE GENOMIC DNA]</scope>
    <source>
        <strain evidence="7">NRRL Y-12698</strain>
    </source>
</reference>
<dbReference type="Proteomes" id="UP000094336">
    <property type="component" value="Unassembled WGS sequence"/>
</dbReference>
<dbReference type="AlphaFoldDB" id="A0A1E3QKM0"/>
<evidence type="ECO:0000256" key="5">
    <source>
        <dbReference type="ARBA" id="ARBA00023180"/>
    </source>
</evidence>
<dbReference type="GO" id="GO:0004185">
    <property type="term" value="F:serine-type carboxypeptidase activity"/>
    <property type="evidence" value="ECO:0007669"/>
    <property type="project" value="InterPro"/>
</dbReference>
<keyword evidence="7" id="KW-1185">Reference proteome</keyword>
<organism evidence="6 7">
    <name type="scientific">Babjeviella inositovora NRRL Y-12698</name>
    <dbReference type="NCBI Taxonomy" id="984486"/>
    <lineage>
        <taxon>Eukaryota</taxon>
        <taxon>Fungi</taxon>
        <taxon>Dikarya</taxon>
        <taxon>Ascomycota</taxon>
        <taxon>Saccharomycotina</taxon>
        <taxon>Pichiomycetes</taxon>
        <taxon>Serinales incertae sedis</taxon>
        <taxon>Babjeviella</taxon>
    </lineage>
</organism>
<evidence type="ECO:0000313" key="6">
    <source>
        <dbReference type="EMBL" id="ODQ78231.1"/>
    </source>
</evidence>
<protein>
    <submittedName>
        <fullName evidence="6">Uncharacterized protein</fullName>
    </submittedName>
</protein>
<evidence type="ECO:0000256" key="1">
    <source>
        <dbReference type="ARBA" id="ARBA00009431"/>
    </source>
</evidence>
<dbReference type="RefSeq" id="XP_018983559.1">
    <property type="nucleotide sequence ID" value="XM_019132868.1"/>
</dbReference>
<comment type="similarity">
    <text evidence="1">Belongs to the peptidase S10 family.</text>
</comment>
<dbReference type="STRING" id="984486.A0A1E3QKM0"/>